<dbReference type="InterPro" id="IPR000727">
    <property type="entry name" value="T_SNARE_dom"/>
</dbReference>
<comment type="similarity">
    <text evidence="1 4">Belongs to the syntaxin family.</text>
</comment>
<evidence type="ECO:0000256" key="2">
    <source>
        <dbReference type="ARBA" id="ARBA00022448"/>
    </source>
</evidence>
<dbReference type="GO" id="GO:0006886">
    <property type="term" value="P:intracellular protein transport"/>
    <property type="evidence" value="ECO:0007669"/>
    <property type="project" value="InterPro"/>
</dbReference>
<dbReference type="Proteomes" id="UP000886520">
    <property type="component" value="Chromosome 22"/>
</dbReference>
<feature type="coiled-coil region" evidence="5">
    <location>
        <begin position="138"/>
        <end position="169"/>
    </location>
</feature>
<keyword evidence="2" id="KW-0813">Transport</keyword>
<dbReference type="OrthoDB" id="10255013at2759"/>
<evidence type="ECO:0000256" key="1">
    <source>
        <dbReference type="ARBA" id="ARBA00009063"/>
    </source>
</evidence>
<dbReference type="EMBL" id="JABFUD020000022">
    <property type="protein sequence ID" value="KAI5062513.1"/>
    <property type="molecule type" value="Genomic_DNA"/>
</dbReference>
<dbReference type="Gene3D" id="1.20.58.70">
    <property type="match status" value="1"/>
</dbReference>
<evidence type="ECO:0000256" key="6">
    <source>
        <dbReference type="SAM" id="Phobius"/>
    </source>
</evidence>
<keyword evidence="3" id="KW-0653">Protein transport</keyword>
<dbReference type="Pfam" id="PF00804">
    <property type="entry name" value="Syntaxin"/>
    <property type="match status" value="1"/>
</dbReference>
<dbReference type="GO" id="GO:0005886">
    <property type="term" value="C:plasma membrane"/>
    <property type="evidence" value="ECO:0007669"/>
    <property type="project" value="TreeGrafter"/>
</dbReference>
<dbReference type="InterPro" id="IPR006011">
    <property type="entry name" value="Syntaxin_N"/>
</dbReference>
<name>A0A9D4Z4W0_ADICA</name>
<evidence type="ECO:0000256" key="5">
    <source>
        <dbReference type="SAM" id="Coils"/>
    </source>
</evidence>
<reference evidence="8" key="1">
    <citation type="submission" date="2021-01" db="EMBL/GenBank/DDBJ databases">
        <title>Adiantum capillus-veneris genome.</title>
        <authorList>
            <person name="Fang Y."/>
            <person name="Liao Q."/>
        </authorList>
    </citation>
    <scope>NUCLEOTIDE SEQUENCE</scope>
    <source>
        <strain evidence="8">H3</strain>
        <tissue evidence="8">Leaf</tissue>
    </source>
</reference>
<dbReference type="FunFam" id="1.20.58.70:FF:000003">
    <property type="entry name" value="Qa-SNARE, Sso1/Syntaxin1-type, SYP12A-group"/>
    <property type="match status" value="1"/>
</dbReference>
<feature type="transmembrane region" description="Helical" evidence="6">
    <location>
        <begin position="288"/>
        <end position="313"/>
    </location>
</feature>
<evidence type="ECO:0000259" key="7">
    <source>
        <dbReference type="PROSITE" id="PS50192"/>
    </source>
</evidence>
<keyword evidence="5" id="KW-0175">Coiled coil</keyword>
<dbReference type="GO" id="GO:0031201">
    <property type="term" value="C:SNARE complex"/>
    <property type="evidence" value="ECO:0007669"/>
    <property type="project" value="TreeGrafter"/>
</dbReference>
<dbReference type="PROSITE" id="PS00914">
    <property type="entry name" value="SYNTAXIN"/>
    <property type="match status" value="1"/>
</dbReference>
<dbReference type="PANTHER" id="PTHR19957">
    <property type="entry name" value="SYNTAXIN"/>
    <property type="match status" value="1"/>
</dbReference>
<keyword evidence="6" id="KW-0472">Membrane</keyword>
<dbReference type="Gene3D" id="1.20.5.110">
    <property type="match status" value="1"/>
</dbReference>
<sequence length="316" mass="35634">MNDLLPKSLKKGEVTVEYVDLKKLEAGADLEMGLQGGGEQQSLAIFFEEVSAVKTEMAKVQELLGRLQKGVEESKGAHRAQAMKEVRERMEGDVREVLLKARAIKAQVEDLDASNAGARKIAGCGPGTPSDRTRTSITHALRKKLKQLMEEFQSLREKARNEYRETVKRRFYTVKGQMPDEETVERIIETGESESFVQKAIQEQGRGELDQSSSFLVEIRERHDAAMELERSLVELHQIFLDMAVMVEAQGERLDEIEHYVRQASAYMDSGAEQLKSAKHYQRSSRKWLMLALLILLLLVVLLVIVPVATTAFKSS</sequence>
<dbReference type="CDD" id="cd00179">
    <property type="entry name" value="SynN"/>
    <property type="match status" value="1"/>
</dbReference>
<keyword evidence="6" id="KW-0812">Transmembrane</keyword>
<comment type="caution">
    <text evidence="8">The sequence shown here is derived from an EMBL/GenBank/DDBJ whole genome shotgun (WGS) entry which is preliminary data.</text>
</comment>
<dbReference type="Pfam" id="PF05739">
    <property type="entry name" value="SNARE"/>
    <property type="match status" value="1"/>
</dbReference>
<dbReference type="GO" id="GO:0006906">
    <property type="term" value="P:vesicle fusion"/>
    <property type="evidence" value="ECO:0007669"/>
    <property type="project" value="TreeGrafter"/>
</dbReference>
<organism evidence="8 9">
    <name type="scientific">Adiantum capillus-veneris</name>
    <name type="common">Maidenhair fern</name>
    <dbReference type="NCBI Taxonomy" id="13818"/>
    <lineage>
        <taxon>Eukaryota</taxon>
        <taxon>Viridiplantae</taxon>
        <taxon>Streptophyta</taxon>
        <taxon>Embryophyta</taxon>
        <taxon>Tracheophyta</taxon>
        <taxon>Polypodiopsida</taxon>
        <taxon>Polypodiidae</taxon>
        <taxon>Polypodiales</taxon>
        <taxon>Pteridineae</taxon>
        <taxon>Pteridaceae</taxon>
        <taxon>Vittarioideae</taxon>
        <taxon>Adiantum</taxon>
    </lineage>
</organism>
<evidence type="ECO:0000256" key="4">
    <source>
        <dbReference type="RuleBase" id="RU003858"/>
    </source>
</evidence>
<accession>A0A9D4Z4W0</accession>
<keyword evidence="9" id="KW-1185">Reference proteome</keyword>
<dbReference type="GO" id="GO:0000149">
    <property type="term" value="F:SNARE binding"/>
    <property type="evidence" value="ECO:0007669"/>
    <property type="project" value="TreeGrafter"/>
</dbReference>
<dbReference type="GO" id="GO:0006887">
    <property type="term" value="P:exocytosis"/>
    <property type="evidence" value="ECO:0007669"/>
    <property type="project" value="TreeGrafter"/>
</dbReference>
<dbReference type="GO" id="GO:0012505">
    <property type="term" value="C:endomembrane system"/>
    <property type="evidence" value="ECO:0007669"/>
    <property type="project" value="TreeGrafter"/>
</dbReference>
<dbReference type="SMART" id="SM00397">
    <property type="entry name" value="t_SNARE"/>
    <property type="match status" value="1"/>
</dbReference>
<evidence type="ECO:0000313" key="8">
    <source>
        <dbReference type="EMBL" id="KAI5062513.1"/>
    </source>
</evidence>
<dbReference type="GO" id="GO:0048278">
    <property type="term" value="P:vesicle docking"/>
    <property type="evidence" value="ECO:0007669"/>
    <property type="project" value="TreeGrafter"/>
</dbReference>
<dbReference type="InterPro" id="IPR045242">
    <property type="entry name" value="Syntaxin"/>
</dbReference>
<protein>
    <recommendedName>
        <fullName evidence="7">t-SNARE coiled-coil homology domain-containing protein</fullName>
    </recommendedName>
</protein>
<dbReference type="CDD" id="cd15848">
    <property type="entry name" value="SNARE_syntaxin1-like"/>
    <property type="match status" value="1"/>
</dbReference>
<feature type="domain" description="T-SNARE coiled-coil homology" evidence="7">
    <location>
        <begin position="216"/>
        <end position="278"/>
    </location>
</feature>
<dbReference type="SUPFAM" id="SSF47661">
    <property type="entry name" value="t-snare proteins"/>
    <property type="match status" value="1"/>
</dbReference>
<keyword evidence="6" id="KW-1133">Transmembrane helix</keyword>
<dbReference type="GO" id="GO:0005484">
    <property type="term" value="F:SNAP receptor activity"/>
    <property type="evidence" value="ECO:0007669"/>
    <property type="project" value="InterPro"/>
</dbReference>
<dbReference type="InterPro" id="IPR006012">
    <property type="entry name" value="Syntaxin/epimorphin_CS"/>
</dbReference>
<dbReference type="PROSITE" id="PS50192">
    <property type="entry name" value="T_SNARE"/>
    <property type="match status" value="1"/>
</dbReference>
<proteinExistence type="inferred from homology"/>
<dbReference type="PANTHER" id="PTHR19957:SF251">
    <property type="entry name" value="SYNTAXIN-RELATED PROTEIN KNOLLE"/>
    <property type="match status" value="1"/>
</dbReference>
<dbReference type="InterPro" id="IPR010989">
    <property type="entry name" value="SNARE"/>
</dbReference>
<evidence type="ECO:0000313" key="9">
    <source>
        <dbReference type="Proteomes" id="UP000886520"/>
    </source>
</evidence>
<evidence type="ECO:0000256" key="3">
    <source>
        <dbReference type="ARBA" id="ARBA00022927"/>
    </source>
</evidence>
<dbReference type="SMART" id="SM00503">
    <property type="entry name" value="SynN"/>
    <property type="match status" value="1"/>
</dbReference>
<gene>
    <name evidence="8" type="ORF">GOP47_0023052</name>
</gene>
<dbReference type="AlphaFoldDB" id="A0A9D4Z4W0"/>
<dbReference type="FunFam" id="1.20.5.110:FF:000008">
    <property type="entry name" value="Syntaxin 132"/>
    <property type="match status" value="1"/>
</dbReference>